<dbReference type="EMBL" id="JAUJLE010000090">
    <property type="protein sequence ID" value="KAK0985849.1"/>
    <property type="molecule type" value="Genomic_DNA"/>
</dbReference>
<dbReference type="GO" id="GO:0005634">
    <property type="term" value="C:nucleus"/>
    <property type="evidence" value="ECO:0007669"/>
    <property type="project" value="TreeGrafter"/>
</dbReference>
<evidence type="ECO:0000313" key="5">
    <source>
        <dbReference type="EMBL" id="KAK0985849.1"/>
    </source>
</evidence>
<reference evidence="5" key="2">
    <citation type="submission" date="2023-06" db="EMBL/GenBank/DDBJ databases">
        <title>Black Yeasts Isolated from many extreme environments.</title>
        <authorList>
            <person name="Coleine C."/>
            <person name="Stajich J.E."/>
            <person name="Selbmann L."/>
        </authorList>
    </citation>
    <scope>NUCLEOTIDE SEQUENCE</scope>
    <source>
        <strain evidence="5">CCFEE 5200</strain>
    </source>
</reference>
<evidence type="ECO:0000259" key="2">
    <source>
        <dbReference type="Pfam" id="PF09088"/>
    </source>
</evidence>
<keyword evidence="7" id="KW-1185">Reference proteome</keyword>
<protein>
    <submittedName>
        <fullName evidence="4">Nuclear cap-binding protein subunit 1</fullName>
    </submittedName>
</protein>
<feature type="compositionally biased region" description="Basic and acidic residues" evidence="1">
    <location>
        <begin position="327"/>
        <end position="337"/>
    </location>
</feature>
<dbReference type="Gene3D" id="1.25.40.180">
    <property type="match status" value="3"/>
</dbReference>
<dbReference type="GO" id="GO:0003729">
    <property type="term" value="F:mRNA binding"/>
    <property type="evidence" value="ECO:0007669"/>
    <property type="project" value="TreeGrafter"/>
</dbReference>
<dbReference type="InterPro" id="IPR016024">
    <property type="entry name" value="ARM-type_fold"/>
</dbReference>
<accession>A0AAN6FXL6</accession>
<name>A0AAN6FXL6_9PEZI</name>
<dbReference type="Proteomes" id="UP001168146">
    <property type="component" value="Unassembled WGS sequence"/>
</dbReference>
<evidence type="ECO:0000313" key="6">
    <source>
        <dbReference type="Proteomes" id="UP001168146"/>
    </source>
</evidence>
<dbReference type="EMBL" id="JASUXU010000009">
    <property type="protein sequence ID" value="KAK0324752.1"/>
    <property type="molecule type" value="Genomic_DNA"/>
</dbReference>
<proteinExistence type="predicted"/>
<feature type="domain" description="MIF4G-like type 2" evidence="3">
    <location>
        <begin position="584"/>
        <end position="834"/>
    </location>
</feature>
<dbReference type="FunFam" id="1.25.40.180:FF:000035">
    <property type="entry name" value="snRNA cap binding complex subunit (Gcr3)"/>
    <property type="match status" value="1"/>
</dbReference>
<feature type="region of interest" description="Disordered" evidence="1">
    <location>
        <begin position="317"/>
        <end position="348"/>
    </location>
</feature>
<dbReference type="FunFam" id="1.25.40.180:FF:000045">
    <property type="entry name" value="snRNA cap binding complex subunit (Gcr3), putative"/>
    <property type="match status" value="1"/>
</dbReference>
<organism evidence="4 6">
    <name type="scientific">Friedmanniomyces endolithicus</name>
    <dbReference type="NCBI Taxonomy" id="329885"/>
    <lineage>
        <taxon>Eukaryota</taxon>
        <taxon>Fungi</taxon>
        <taxon>Dikarya</taxon>
        <taxon>Ascomycota</taxon>
        <taxon>Pezizomycotina</taxon>
        <taxon>Dothideomycetes</taxon>
        <taxon>Dothideomycetidae</taxon>
        <taxon>Mycosphaerellales</taxon>
        <taxon>Teratosphaeriaceae</taxon>
        <taxon>Friedmanniomyces</taxon>
    </lineage>
</organism>
<sequence length="868" mass="97192">MALHRTIISASILSVTADDERDMADVDTRREYGGGGGFRQNGGGGRAYGGNKRKRGREDDDVEQGRPDRRPRHSEAPPGTRLRRALLEIGDDPLRLPQEAAQNAAKLATENYEDEYVRDTFCTVALKLAVEQPFKIPMIAGVIQYANADNSEVAKDIISKAASQLQEYLDGGHWRELKLVLRLIACLSPLYEEDGVLPVLDELFNRAVDLQTASQEDAVGLELVKVILLTIPYLLAANGDAALQQAASELLARTDIIASAQNPLEPLVDPYPDANSPDEKPMACASVISLLQRQLQDEESNGWPLKCIPRVYDPSFKQANTNGDAPEETKSDEEAKPTPKHAFPTITVPSTVNPGPKALFPEIYFSLYADQEIESVPPTSSISACLLRDAILDTINILDFNRNATARFLNDIDCYWAPDTFVKRSTAFDKLRDMPSGKSTWKPEDVAIDAIFSQIFQLPTPEHRLVYYHSLITESCKISPGAIAPSLGRAIRFLFRGVDSMDMELAFRFMDWFGHHLSNFEFRWKWAEWIPELDLSALSPKKAFIIGTLEKEIQLSFAKRVRDTLPADYHPLIPPSKENEIPEFKYNDDTTPYAKEGREMLQMLRKKAAEDEIQTVLNTVQQQALAHGTPDPLVPSTDIYMTSILSIGSKSLSHVLSTIDRCKERLLAVGAQSELARRQIITSVVNFWSDHLGTAVNIIDKLLNYTIVTPMSVIQWTLQDRMDRGRALASLLAYELVSITMFKVTNRVRQVLRERNNMALPYEQRQQIDEALPRERQGMRDLFAAIEDAVAGVAAGAQDEMVERYEDGDQEAEMVKMWGQKWLRVWRRKAAVEEAVVGELVIGPLEEPVVLPEAVAEVEAEDDMDQVA</sequence>
<dbReference type="GO" id="GO:0005846">
    <property type="term" value="C:nuclear cap binding complex"/>
    <property type="evidence" value="ECO:0007669"/>
    <property type="project" value="InterPro"/>
</dbReference>
<evidence type="ECO:0000259" key="3">
    <source>
        <dbReference type="Pfam" id="PF09090"/>
    </source>
</evidence>
<dbReference type="GO" id="GO:0000184">
    <property type="term" value="P:nuclear-transcribed mRNA catabolic process, nonsense-mediated decay"/>
    <property type="evidence" value="ECO:0007669"/>
    <property type="project" value="TreeGrafter"/>
</dbReference>
<dbReference type="GO" id="GO:0006406">
    <property type="term" value="P:mRNA export from nucleus"/>
    <property type="evidence" value="ECO:0007669"/>
    <property type="project" value="InterPro"/>
</dbReference>
<feature type="domain" description="MIF4G-like type 1" evidence="2">
    <location>
        <begin position="377"/>
        <end position="566"/>
    </location>
</feature>
<evidence type="ECO:0000313" key="7">
    <source>
        <dbReference type="Proteomes" id="UP001175353"/>
    </source>
</evidence>
<comment type="caution">
    <text evidence="4">The sequence shown here is derived from an EMBL/GenBank/DDBJ whole genome shotgun (WGS) entry which is preliminary data.</text>
</comment>
<evidence type="ECO:0000313" key="4">
    <source>
        <dbReference type="EMBL" id="KAK0324752.1"/>
    </source>
</evidence>
<dbReference type="PANTHER" id="PTHR12412:SF2">
    <property type="entry name" value="NUCLEAR CAP-BINDING PROTEIN SUBUNIT 1"/>
    <property type="match status" value="1"/>
</dbReference>
<evidence type="ECO:0000256" key="1">
    <source>
        <dbReference type="SAM" id="MobiDB-lite"/>
    </source>
</evidence>
<feature type="region of interest" description="Disordered" evidence="1">
    <location>
        <begin position="27"/>
        <end position="79"/>
    </location>
</feature>
<reference evidence="4" key="1">
    <citation type="submission" date="2021-12" db="EMBL/GenBank/DDBJ databases">
        <title>Black yeast isolated from Biological Soil Crust.</title>
        <authorList>
            <person name="Kurbessoian T."/>
        </authorList>
    </citation>
    <scope>NUCLEOTIDE SEQUENCE</scope>
    <source>
        <strain evidence="4">CCFEE 5208</strain>
    </source>
</reference>
<dbReference type="PANTHER" id="PTHR12412">
    <property type="entry name" value="CAP BINDING PROTEIN"/>
    <property type="match status" value="1"/>
</dbReference>
<dbReference type="Pfam" id="PF09088">
    <property type="entry name" value="MIF4G_like"/>
    <property type="match status" value="1"/>
</dbReference>
<feature type="compositionally biased region" description="Gly residues" evidence="1">
    <location>
        <begin position="33"/>
        <end position="48"/>
    </location>
</feature>
<dbReference type="Pfam" id="PF09090">
    <property type="entry name" value="MIF4G_like_2"/>
    <property type="match status" value="1"/>
</dbReference>
<dbReference type="GO" id="GO:0000339">
    <property type="term" value="F:RNA cap binding"/>
    <property type="evidence" value="ECO:0007669"/>
    <property type="project" value="InterPro"/>
</dbReference>
<dbReference type="InterPro" id="IPR015172">
    <property type="entry name" value="MIF4G-like_typ-1"/>
</dbReference>
<dbReference type="InterPro" id="IPR027159">
    <property type="entry name" value="CBP80"/>
</dbReference>
<dbReference type="Proteomes" id="UP001175353">
    <property type="component" value="Unassembled WGS sequence"/>
</dbReference>
<dbReference type="SUPFAM" id="SSF48371">
    <property type="entry name" value="ARM repeat"/>
    <property type="match status" value="3"/>
</dbReference>
<dbReference type="AlphaFoldDB" id="A0AAN6FXL6"/>
<gene>
    <name evidence="4" type="primary">cbc1_2</name>
    <name evidence="4" type="ORF">LTR82_004457</name>
    <name evidence="5" type="ORF">LTR91_010431</name>
</gene>
<dbReference type="InterPro" id="IPR015174">
    <property type="entry name" value="MIF4G-like_typ-2"/>
</dbReference>